<keyword evidence="1" id="KW-0732">Signal</keyword>
<feature type="signal peptide" evidence="1">
    <location>
        <begin position="1"/>
        <end position="19"/>
    </location>
</feature>
<evidence type="ECO:0000313" key="2">
    <source>
        <dbReference type="EMBL" id="PYF69370.1"/>
    </source>
</evidence>
<sequence>MMKRITLAIVALLPVFCLGQETYVKVKQVAPQAPDIAALGKFGDIPVGNFTGTASISIPIYTLKIKDFALPISVAYHTGGIKVEEQASNIGLGWALSAGGTISISQNGLPDFGQNGFCSVLGDVQKQLPATAGDFIFDTNYADGGNRYAFAKNVSEGMADTQPDFYSYNFGAYSGKFYFDQYRQVHTIPFSTLKFDYAINTAYFTVTDDKGIKYFFDKAVYSAMPNNCGPDILSRSLQLSKIVLPDNNVIDFNYDYIEYDTKIQPYRVREIPLPGNATRHYVECNNSMVTSNHIKEARLSSIISSTGVRVLFNYASTDREDQPGTKNLSSIQINGVSGPIDSFTFVQSYWRSNQYNATVPKPEDSRLRLDQVIHQDGAWKFEYENGIALPNRLSFAQDHWGYYNGKFTNASLLPAEPQYGFIEGADREVGSAFAPMAILKKVTYPTGGSSTFEYESNRYAFSGQVESVVDREYNLYSIADGQASKEFTVTSMSADLPGVYVRYDAGPEMDQPCYITLTGPNGYLRIFGSPGNGAQLPNLAPGTYTMNISTTGSYPNGYFNITFKEKITQQVNEDKLVGGLRVKRMVDFDGQSNKVTRFLYTDPQSGKSSGNINFKPVYTRKHSRSFLNPEWMRYDIEDYWRQTASSVYPMGSVQGGAVGYTTVQVLNGDNAENGKTVYDYSFYGDRGGSESQPEVPIVSYDWASGRLLGEKIYKVNSIGQAELVRETSNFYSIRDDSEYWNYHFTPQSKPSDNYYKGWGLSIIYKKPEYSNGLIKFPAEFSWNDFKYVSEWQHLDSTIVKEYAGPTNYLRIKKDYQSSPANLLVTKENLINSKKEKITTEYKYPQNTTGLSGEAEAARNTLINTHNWSAVLEKNKYNQDVFLGRERINYRNWDSAITEPMSIETQAANKAPEERIRFYGYDSKGNLLSQSMVNGAKSCFIWSYSGQYAIAKIDNIDYATVQSVLTAAGISNFSAQENPSDAAIDAFLLPLKSLPGIMLNTYRYKPLVGLTSQTDPKGMTTSYDYDQFGRLRFIKDQDGNIVKANEYHYKP</sequence>
<dbReference type="RefSeq" id="WP_110834338.1">
    <property type="nucleotide sequence ID" value="NZ_QKLU01000010.1"/>
</dbReference>
<dbReference type="OrthoDB" id="903892at2"/>
<keyword evidence="3" id="KW-1185">Reference proteome</keyword>
<dbReference type="InterPro" id="IPR006530">
    <property type="entry name" value="YD"/>
</dbReference>
<dbReference type="AlphaFoldDB" id="A0A318U6X4"/>
<accession>A0A318U6X4</accession>
<protein>
    <submittedName>
        <fullName evidence="2">YD repeat-containing protein</fullName>
    </submittedName>
</protein>
<dbReference type="NCBIfam" id="TIGR01643">
    <property type="entry name" value="YD_repeat_2x"/>
    <property type="match status" value="1"/>
</dbReference>
<organism evidence="2 3">
    <name type="scientific">Pedobacter nutrimenti</name>
    <dbReference type="NCBI Taxonomy" id="1241337"/>
    <lineage>
        <taxon>Bacteria</taxon>
        <taxon>Pseudomonadati</taxon>
        <taxon>Bacteroidota</taxon>
        <taxon>Sphingobacteriia</taxon>
        <taxon>Sphingobacteriales</taxon>
        <taxon>Sphingobacteriaceae</taxon>
        <taxon>Pedobacter</taxon>
    </lineage>
</organism>
<feature type="chain" id="PRO_5016426869" evidence="1">
    <location>
        <begin position="20"/>
        <end position="1050"/>
    </location>
</feature>
<comment type="caution">
    <text evidence="2">The sequence shown here is derived from an EMBL/GenBank/DDBJ whole genome shotgun (WGS) entry which is preliminary data.</text>
</comment>
<gene>
    <name evidence="2" type="ORF">B0O44_1108</name>
</gene>
<proteinExistence type="predicted"/>
<dbReference type="Pfam" id="PF05593">
    <property type="entry name" value="RHS_repeat"/>
    <property type="match status" value="1"/>
</dbReference>
<reference evidence="2 3" key="1">
    <citation type="submission" date="2018-06" db="EMBL/GenBank/DDBJ databases">
        <title>Genomic Encyclopedia of Archaeal and Bacterial Type Strains, Phase II (KMG-II): from individual species to whole genera.</title>
        <authorList>
            <person name="Goeker M."/>
        </authorList>
    </citation>
    <scope>NUCLEOTIDE SEQUENCE [LARGE SCALE GENOMIC DNA]</scope>
    <source>
        <strain evidence="2 3">DSM 27372</strain>
    </source>
</reference>
<dbReference type="InterPro" id="IPR031325">
    <property type="entry name" value="RHS_repeat"/>
</dbReference>
<dbReference type="EMBL" id="QKLU01000010">
    <property type="protein sequence ID" value="PYF69370.1"/>
    <property type="molecule type" value="Genomic_DNA"/>
</dbReference>
<name>A0A318U6X4_9SPHI</name>
<dbReference type="Proteomes" id="UP000248198">
    <property type="component" value="Unassembled WGS sequence"/>
</dbReference>
<dbReference type="Gene3D" id="2.180.10.10">
    <property type="entry name" value="RHS repeat-associated core"/>
    <property type="match status" value="1"/>
</dbReference>
<evidence type="ECO:0000256" key="1">
    <source>
        <dbReference type="SAM" id="SignalP"/>
    </source>
</evidence>
<evidence type="ECO:0000313" key="3">
    <source>
        <dbReference type="Proteomes" id="UP000248198"/>
    </source>
</evidence>